<dbReference type="STRING" id="4232.A0A251RRA5"/>
<dbReference type="EMBL" id="MNCJ02000332">
    <property type="protein sequence ID" value="KAF5755238.1"/>
    <property type="molecule type" value="Genomic_DNA"/>
</dbReference>
<dbReference type="Proteomes" id="UP000215914">
    <property type="component" value="Chromosome 17"/>
</dbReference>
<evidence type="ECO:0000313" key="5">
    <source>
        <dbReference type="Proteomes" id="UP000215914"/>
    </source>
</evidence>
<reference evidence="4" key="2">
    <citation type="submission" date="2017-02" db="EMBL/GenBank/DDBJ databases">
        <title>Sunflower complete genome.</title>
        <authorList>
            <person name="Langlade N."/>
            <person name="Munos S."/>
        </authorList>
    </citation>
    <scope>NUCLEOTIDE SEQUENCE [LARGE SCALE GENOMIC DNA]</scope>
    <source>
        <tissue evidence="4">Leaves</tissue>
    </source>
</reference>
<dbReference type="PANTHER" id="PTHR34189">
    <property type="entry name" value="TRANSMEMBRANE PROTEIN"/>
    <property type="match status" value="1"/>
</dbReference>
<gene>
    <name evidence="4" type="ORF">HannXRQ_Chr17g0550011</name>
    <name evidence="3" type="ORF">HanXRQr2_Chr17g0800451</name>
</gene>
<reference evidence="3 5" key="1">
    <citation type="journal article" date="2017" name="Nature">
        <title>The sunflower genome provides insights into oil metabolism, flowering and Asterid evolution.</title>
        <authorList>
            <person name="Badouin H."/>
            <person name="Gouzy J."/>
            <person name="Grassa C.J."/>
            <person name="Murat F."/>
            <person name="Staton S.E."/>
            <person name="Cottret L."/>
            <person name="Lelandais-Briere C."/>
            <person name="Owens G.L."/>
            <person name="Carrere S."/>
            <person name="Mayjonade B."/>
            <person name="Legrand L."/>
            <person name="Gill N."/>
            <person name="Kane N.C."/>
            <person name="Bowers J.E."/>
            <person name="Hubner S."/>
            <person name="Bellec A."/>
            <person name="Berard A."/>
            <person name="Berges H."/>
            <person name="Blanchet N."/>
            <person name="Boniface M.C."/>
            <person name="Brunel D."/>
            <person name="Catrice O."/>
            <person name="Chaidir N."/>
            <person name="Claudel C."/>
            <person name="Donnadieu C."/>
            <person name="Faraut T."/>
            <person name="Fievet G."/>
            <person name="Helmstetter N."/>
            <person name="King M."/>
            <person name="Knapp S.J."/>
            <person name="Lai Z."/>
            <person name="Le Paslier M.C."/>
            <person name="Lippi Y."/>
            <person name="Lorenzon L."/>
            <person name="Mandel J.R."/>
            <person name="Marage G."/>
            <person name="Marchand G."/>
            <person name="Marquand E."/>
            <person name="Bret-Mestries E."/>
            <person name="Morien E."/>
            <person name="Nambeesan S."/>
            <person name="Nguyen T."/>
            <person name="Pegot-Espagnet P."/>
            <person name="Pouilly N."/>
            <person name="Raftis F."/>
            <person name="Sallet E."/>
            <person name="Schiex T."/>
            <person name="Thomas J."/>
            <person name="Vandecasteele C."/>
            <person name="Vares D."/>
            <person name="Vear F."/>
            <person name="Vautrin S."/>
            <person name="Crespi M."/>
            <person name="Mangin B."/>
            <person name="Burke J.M."/>
            <person name="Salse J."/>
            <person name="Munos S."/>
            <person name="Vincourt P."/>
            <person name="Rieseberg L.H."/>
            <person name="Langlade N.B."/>
        </authorList>
    </citation>
    <scope>NUCLEOTIDE SEQUENCE [LARGE SCALE GENOMIC DNA]</scope>
    <source>
        <strain evidence="5">cv. SF193</strain>
        <tissue evidence="3">Leaves</tissue>
    </source>
</reference>
<proteinExistence type="predicted"/>
<keyword evidence="5" id="KW-1185">Reference proteome</keyword>
<evidence type="ECO:0000256" key="1">
    <source>
        <dbReference type="SAM" id="MobiDB-lite"/>
    </source>
</evidence>
<evidence type="ECO:0000313" key="3">
    <source>
        <dbReference type="EMBL" id="KAF5755238.1"/>
    </source>
</evidence>
<sequence length="80" mass="8745">MHRSSSAAKVSGDNPPPQNHRATSDETSGELPTYNPQSYIAIKEQNQIRSAGAAIHLIPCLLVICAIILWFFSDSGPRMH</sequence>
<protein>
    <submittedName>
        <fullName evidence="4">Uncharacterized protein</fullName>
    </submittedName>
</protein>
<evidence type="ECO:0000313" key="4">
    <source>
        <dbReference type="EMBL" id="OTF86364.1"/>
    </source>
</evidence>
<feature type="transmembrane region" description="Helical" evidence="2">
    <location>
        <begin position="53"/>
        <end position="72"/>
    </location>
</feature>
<keyword evidence="2" id="KW-0812">Transmembrane</keyword>
<accession>A0A251RRA5</accession>
<reference evidence="3" key="3">
    <citation type="submission" date="2020-06" db="EMBL/GenBank/DDBJ databases">
        <title>Helianthus annuus Genome sequencing and assembly Release 2.</title>
        <authorList>
            <person name="Gouzy J."/>
            <person name="Langlade N."/>
            <person name="Munos S."/>
        </authorList>
    </citation>
    <scope>NUCLEOTIDE SEQUENCE</scope>
    <source>
        <tissue evidence="3">Leaves</tissue>
    </source>
</reference>
<dbReference type="AlphaFoldDB" id="A0A251RRA5"/>
<organism evidence="4 5">
    <name type="scientific">Helianthus annuus</name>
    <name type="common">Common sunflower</name>
    <dbReference type="NCBI Taxonomy" id="4232"/>
    <lineage>
        <taxon>Eukaryota</taxon>
        <taxon>Viridiplantae</taxon>
        <taxon>Streptophyta</taxon>
        <taxon>Embryophyta</taxon>
        <taxon>Tracheophyta</taxon>
        <taxon>Spermatophyta</taxon>
        <taxon>Magnoliopsida</taxon>
        <taxon>eudicotyledons</taxon>
        <taxon>Gunneridae</taxon>
        <taxon>Pentapetalae</taxon>
        <taxon>asterids</taxon>
        <taxon>campanulids</taxon>
        <taxon>Asterales</taxon>
        <taxon>Asteraceae</taxon>
        <taxon>Asteroideae</taxon>
        <taxon>Heliantheae alliance</taxon>
        <taxon>Heliantheae</taxon>
        <taxon>Helianthus</taxon>
    </lineage>
</organism>
<dbReference type="InParanoid" id="A0A251RRA5"/>
<dbReference type="OMA" id="WLFSNPV"/>
<dbReference type="PANTHER" id="PTHR34189:SF13">
    <property type="entry name" value="TRANSMEMBRANE PROTEIN"/>
    <property type="match status" value="1"/>
</dbReference>
<name>A0A251RRA5_HELAN</name>
<feature type="region of interest" description="Disordered" evidence="1">
    <location>
        <begin position="1"/>
        <end position="34"/>
    </location>
</feature>
<keyword evidence="2" id="KW-1133">Transmembrane helix</keyword>
<keyword evidence="2" id="KW-0472">Membrane</keyword>
<evidence type="ECO:0000256" key="2">
    <source>
        <dbReference type="SAM" id="Phobius"/>
    </source>
</evidence>
<dbReference type="Gramene" id="mRNA:HanXRQr2_Chr17g0800451">
    <property type="protein sequence ID" value="mRNA:HanXRQr2_Chr17g0800451"/>
    <property type="gene ID" value="HanXRQr2_Chr17g0800451"/>
</dbReference>
<dbReference type="EMBL" id="CM007906">
    <property type="protein sequence ID" value="OTF86364.1"/>
    <property type="molecule type" value="Genomic_DNA"/>
</dbReference>